<evidence type="ECO:0008006" key="3">
    <source>
        <dbReference type="Google" id="ProtNLM"/>
    </source>
</evidence>
<feature type="transmembrane region" description="Helical" evidence="1">
    <location>
        <begin position="7"/>
        <end position="25"/>
    </location>
</feature>
<sequence>HLLKVSRLLVIIWGVVLAFMAWQFSGSNLDLVTLAFSMTTYTWGPMLGLLVLSICVSRYHVVGIGKSVLASIVVVLLINEPEILNPVLGTTFTSPVVAWPWLFPIGCLTCVTLSLRGRKVVGT</sequence>
<name>A0A383ABN0_9ZZZZ</name>
<protein>
    <recommendedName>
        <fullName evidence="3">Sodium:solute symporter</fullName>
    </recommendedName>
</protein>
<feature type="transmembrane region" description="Helical" evidence="1">
    <location>
        <begin position="31"/>
        <end position="52"/>
    </location>
</feature>
<gene>
    <name evidence="2" type="ORF">METZ01_LOCUS457928</name>
</gene>
<evidence type="ECO:0000313" key="2">
    <source>
        <dbReference type="EMBL" id="SVE05074.1"/>
    </source>
</evidence>
<feature type="transmembrane region" description="Helical" evidence="1">
    <location>
        <begin position="98"/>
        <end position="115"/>
    </location>
</feature>
<dbReference type="Gene3D" id="1.20.1730.10">
    <property type="entry name" value="Sodium/glucose cotransporter"/>
    <property type="match status" value="1"/>
</dbReference>
<dbReference type="AlphaFoldDB" id="A0A383ABN0"/>
<feature type="non-terminal residue" evidence="2">
    <location>
        <position position="1"/>
    </location>
</feature>
<dbReference type="InterPro" id="IPR038377">
    <property type="entry name" value="Na/Glc_symporter_sf"/>
</dbReference>
<accession>A0A383ABN0</accession>
<keyword evidence="1" id="KW-0472">Membrane</keyword>
<dbReference type="EMBL" id="UINC01190764">
    <property type="protein sequence ID" value="SVE05074.1"/>
    <property type="molecule type" value="Genomic_DNA"/>
</dbReference>
<feature type="transmembrane region" description="Helical" evidence="1">
    <location>
        <begin position="59"/>
        <end position="78"/>
    </location>
</feature>
<evidence type="ECO:0000256" key="1">
    <source>
        <dbReference type="SAM" id="Phobius"/>
    </source>
</evidence>
<reference evidence="2" key="1">
    <citation type="submission" date="2018-05" db="EMBL/GenBank/DDBJ databases">
        <authorList>
            <person name="Lanie J.A."/>
            <person name="Ng W.-L."/>
            <person name="Kazmierczak K.M."/>
            <person name="Andrzejewski T.M."/>
            <person name="Davidsen T.M."/>
            <person name="Wayne K.J."/>
            <person name="Tettelin H."/>
            <person name="Glass J.I."/>
            <person name="Rusch D."/>
            <person name="Podicherti R."/>
            <person name="Tsui H.-C.T."/>
            <person name="Winkler M.E."/>
        </authorList>
    </citation>
    <scope>NUCLEOTIDE SEQUENCE</scope>
</reference>
<keyword evidence="1" id="KW-0812">Transmembrane</keyword>
<organism evidence="2">
    <name type="scientific">marine metagenome</name>
    <dbReference type="NCBI Taxonomy" id="408172"/>
    <lineage>
        <taxon>unclassified sequences</taxon>
        <taxon>metagenomes</taxon>
        <taxon>ecological metagenomes</taxon>
    </lineage>
</organism>
<keyword evidence="1" id="KW-1133">Transmembrane helix</keyword>
<proteinExistence type="predicted"/>